<keyword evidence="3" id="KW-1185">Reference proteome</keyword>
<protein>
    <submittedName>
        <fullName evidence="2">Uncharacterized protein</fullName>
    </submittedName>
</protein>
<dbReference type="Proteomes" id="UP000198704">
    <property type="component" value="Unassembled WGS sequence"/>
</dbReference>
<dbReference type="STRING" id="582672.SAMN05216360_103282"/>
<sequence>MRCVLLPTVVLLFAGSAHAEDFTGFYAGINAGYARGHADERTTAADGTLSPVAKPGADLPPSARDAALTLRRLDSHGSGVPAGR</sequence>
<feature type="chain" id="PRO_5011701753" evidence="1">
    <location>
        <begin position="20"/>
        <end position="84"/>
    </location>
</feature>
<evidence type="ECO:0000313" key="3">
    <source>
        <dbReference type="Proteomes" id="UP000198704"/>
    </source>
</evidence>
<evidence type="ECO:0000256" key="1">
    <source>
        <dbReference type="SAM" id="SignalP"/>
    </source>
</evidence>
<dbReference type="OrthoDB" id="7998979at2"/>
<name>A0A1G9VT40_9HYPH</name>
<dbReference type="EMBL" id="FNHS01000003">
    <property type="protein sequence ID" value="SDM75111.1"/>
    <property type="molecule type" value="Genomic_DNA"/>
</dbReference>
<evidence type="ECO:0000313" key="2">
    <source>
        <dbReference type="EMBL" id="SDM75111.1"/>
    </source>
</evidence>
<organism evidence="2 3">
    <name type="scientific">Methylobacterium phyllostachyos</name>
    <dbReference type="NCBI Taxonomy" id="582672"/>
    <lineage>
        <taxon>Bacteria</taxon>
        <taxon>Pseudomonadati</taxon>
        <taxon>Pseudomonadota</taxon>
        <taxon>Alphaproteobacteria</taxon>
        <taxon>Hyphomicrobiales</taxon>
        <taxon>Methylobacteriaceae</taxon>
        <taxon>Methylobacterium</taxon>
    </lineage>
</organism>
<keyword evidence="1" id="KW-0732">Signal</keyword>
<gene>
    <name evidence="2" type="ORF">SAMN05216360_103282</name>
</gene>
<proteinExistence type="predicted"/>
<dbReference type="AlphaFoldDB" id="A0A1G9VT40"/>
<reference evidence="3" key="1">
    <citation type="submission" date="2016-10" db="EMBL/GenBank/DDBJ databases">
        <authorList>
            <person name="Varghese N."/>
            <person name="Submissions S."/>
        </authorList>
    </citation>
    <scope>NUCLEOTIDE SEQUENCE [LARGE SCALE GENOMIC DNA]</scope>
    <source>
        <strain evidence="3">BL47</strain>
    </source>
</reference>
<feature type="signal peptide" evidence="1">
    <location>
        <begin position="1"/>
        <end position="19"/>
    </location>
</feature>
<accession>A0A1G9VT40</accession>